<dbReference type="PROSITE" id="PS50109">
    <property type="entry name" value="HIS_KIN"/>
    <property type="match status" value="1"/>
</dbReference>
<keyword evidence="5" id="KW-0597">Phosphoprotein</keyword>
<dbReference type="Gene3D" id="1.10.287.130">
    <property type="match status" value="1"/>
</dbReference>
<comment type="similarity">
    <text evidence="3">Belongs to the sodium:solute symporter (SSF) (TC 2.A.21) family.</text>
</comment>
<feature type="coiled-coil region" evidence="12">
    <location>
        <begin position="645"/>
        <end position="679"/>
    </location>
</feature>
<dbReference type="InterPro" id="IPR050736">
    <property type="entry name" value="Sensor_HK_Regulatory"/>
</dbReference>
<dbReference type="InterPro" id="IPR004358">
    <property type="entry name" value="Sig_transdc_His_kin-like_C"/>
</dbReference>
<dbReference type="Proteomes" id="UP000772618">
    <property type="component" value="Unassembled WGS sequence"/>
</dbReference>
<evidence type="ECO:0000259" key="14">
    <source>
        <dbReference type="PROSITE" id="PS50109"/>
    </source>
</evidence>
<keyword evidence="12" id="KW-0175">Coiled coil</keyword>
<dbReference type="InterPro" id="IPR001734">
    <property type="entry name" value="Na/solute_symporter"/>
</dbReference>
<gene>
    <name evidence="15" type="ORF">KK060_01370</name>
</gene>
<keyword evidence="6" id="KW-0808">Transferase</keyword>
<comment type="caution">
    <text evidence="15">The sequence shown here is derived from an EMBL/GenBank/DDBJ whole genome shotgun (WGS) entry which is preliminary data.</text>
</comment>
<dbReference type="SUPFAM" id="SSF55874">
    <property type="entry name" value="ATPase domain of HSP90 chaperone/DNA topoisomerase II/histidine kinase"/>
    <property type="match status" value="1"/>
</dbReference>
<keyword evidence="16" id="KW-1185">Reference proteome</keyword>
<proteinExistence type="inferred from homology"/>
<dbReference type="GO" id="GO:0016301">
    <property type="term" value="F:kinase activity"/>
    <property type="evidence" value="ECO:0007669"/>
    <property type="project" value="UniProtKB-KW"/>
</dbReference>
<feature type="transmembrane region" description="Helical" evidence="13">
    <location>
        <begin position="159"/>
        <end position="179"/>
    </location>
</feature>
<protein>
    <recommendedName>
        <fullName evidence="4">histidine kinase</fullName>
        <ecNumber evidence="4">2.7.13.3</ecNumber>
    </recommendedName>
</protein>
<evidence type="ECO:0000256" key="6">
    <source>
        <dbReference type="ARBA" id="ARBA00022679"/>
    </source>
</evidence>
<evidence type="ECO:0000256" key="3">
    <source>
        <dbReference type="ARBA" id="ARBA00006434"/>
    </source>
</evidence>
<reference evidence="15 16" key="1">
    <citation type="submission" date="2021-05" db="EMBL/GenBank/DDBJ databases">
        <title>A Polyphasic approach of four new species of the genus Ohtaekwangia: Ohtaekwangia histidinii sp. nov., Ohtaekwangia cretensis sp. nov., Ohtaekwangia indiensis sp. nov., Ohtaekwangia reichenbachii sp. nov. from diverse environment.</title>
        <authorList>
            <person name="Octaviana S."/>
        </authorList>
    </citation>
    <scope>NUCLEOTIDE SEQUENCE [LARGE SCALE GENOMIC DNA]</scope>
    <source>
        <strain evidence="15 16">PWU20</strain>
    </source>
</reference>
<dbReference type="PROSITE" id="PS50283">
    <property type="entry name" value="NA_SOLUT_SYMP_3"/>
    <property type="match status" value="1"/>
</dbReference>
<dbReference type="PRINTS" id="PR00344">
    <property type="entry name" value="BCTRLSENSOR"/>
</dbReference>
<comment type="subcellular location">
    <subcellularLocation>
        <location evidence="2">Membrane</location>
        <topology evidence="2">Multi-pass membrane protein</topology>
    </subcellularLocation>
</comment>
<feature type="transmembrane region" description="Helical" evidence="13">
    <location>
        <begin position="248"/>
        <end position="265"/>
    </location>
</feature>
<evidence type="ECO:0000256" key="1">
    <source>
        <dbReference type="ARBA" id="ARBA00000085"/>
    </source>
</evidence>
<feature type="transmembrane region" description="Helical" evidence="13">
    <location>
        <begin position="38"/>
        <end position="57"/>
    </location>
</feature>
<keyword evidence="7 13" id="KW-0812">Transmembrane</keyword>
<dbReference type="InterPro" id="IPR003661">
    <property type="entry name" value="HisK_dim/P_dom"/>
</dbReference>
<sequence>MNEVFVVFCVFLYLAILFGIAYYAEFKLKRGKSIINNPYVYALSLAVYCTAWTYYGSVGRAATHGIEFLTTYIGPTIMCALFLPMVGKILRICKAQQLTSLADFISARYGKNFTIAIVVTVFSVLGITPYIALQLKAIGKSMEVIAFNGGHVNNVNTSIFDSTFFIAGIISVFIILFGARSVDASEKHEGLVAAIAFESIVKLVAFVAAGIFVTYGLFDGFSDIFLRASRVEELRHLFQFELGTGTSYTSWMALTFLAMLAIVFLPRQFQVTVVENINENHLRKAAWLFPLYLFTINIFVLPIMFAGKLIFDNGAVDADTFVLAIPLYFNEHLLGLLIFIGGFSAATSMIIVETIALSTMISNHIALPVLLSAKNFKTAGEDKLIRTIRTIRQASILVILMLAFYYSKTVAQQATLVSIGLISFAAVAQFAPSVFGGIYWREGSQKGAMAGICMGAVIWFYTLVIPSMTSAGMISSKIMNEGLFHITMLKPYELFGLTGLDSITHSLFWSLLFNTAAYAVVSLYTKQSVQEVYQSELFVNIYKLDGPDLHRPVWRGIAYLPDLKGLLATFLGEERTQKLISSYAHRHKIPLDDKHADPRIVAFSERLLSGVIGSASARIMVSSVSKEEELKIDELLNILRESQQIIELNKELRKKSLELTRATDELRRANAILKNLDLQKDEFLYTVTHELRTPLTSIRAMAEIVHDNPDIDIEQRQHFLTGLIKETERLSHLISQVLNLERYESGKQQLNLSYVNLYTLLITVAESFEMLLNEKSIKLELDAQGNVAPWRCDEDLIHQVLVNLLSNAIKFADAENGRIALALEQKQEEVRVVVEDNGKGIAPALHQLIFDKFFQAHNQTLKKPEGSGLGLAISKKIVEMHNGKIWVESEVDKGCRFIFTLPIIE</sequence>
<dbReference type="CDD" id="cd00082">
    <property type="entry name" value="HisKA"/>
    <property type="match status" value="1"/>
</dbReference>
<dbReference type="Gene3D" id="1.20.1730.10">
    <property type="entry name" value="Sodium/glucose cotransporter"/>
    <property type="match status" value="1"/>
</dbReference>
<evidence type="ECO:0000256" key="7">
    <source>
        <dbReference type="ARBA" id="ARBA00022692"/>
    </source>
</evidence>
<keyword evidence="10" id="KW-0902">Two-component regulatory system</keyword>
<evidence type="ECO:0000256" key="2">
    <source>
        <dbReference type="ARBA" id="ARBA00004141"/>
    </source>
</evidence>
<feature type="transmembrane region" description="Helical" evidence="13">
    <location>
        <begin position="452"/>
        <end position="474"/>
    </location>
</feature>
<evidence type="ECO:0000256" key="13">
    <source>
        <dbReference type="SAM" id="Phobius"/>
    </source>
</evidence>
<dbReference type="CDD" id="cd10322">
    <property type="entry name" value="SLC5sbd"/>
    <property type="match status" value="1"/>
</dbReference>
<evidence type="ECO:0000256" key="9">
    <source>
        <dbReference type="ARBA" id="ARBA00022989"/>
    </source>
</evidence>
<evidence type="ECO:0000256" key="11">
    <source>
        <dbReference type="ARBA" id="ARBA00023136"/>
    </source>
</evidence>
<feature type="transmembrane region" description="Helical" evidence="13">
    <location>
        <begin position="331"/>
        <end position="352"/>
    </location>
</feature>
<dbReference type="SMART" id="SM00388">
    <property type="entry name" value="HisKA"/>
    <property type="match status" value="1"/>
</dbReference>
<dbReference type="CDD" id="cd16922">
    <property type="entry name" value="HATPase_EvgS-ArcB-TorS-like"/>
    <property type="match status" value="1"/>
</dbReference>
<dbReference type="PANTHER" id="PTHR43711:SF30">
    <property type="entry name" value="HISTIDINE KINASE"/>
    <property type="match status" value="1"/>
</dbReference>
<keyword evidence="11 13" id="KW-0472">Membrane</keyword>
<feature type="domain" description="Histidine kinase" evidence="14">
    <location>
        <begin position="686"/>
        <end position="905"/>
    </location>
</feature>
<dbReference type="InterPro" id="IPR036097">
    <property type="entry name" value="HisK_dim/P_sf"/>
</dbReference>
<evidence type="ECO:0000313" key="16">
    <source>
        <dbReference type="Proteomes" id="UP000772618"/>
    </source>
</evidence>
<dbReference type="InterPro" id="IPR005467">
    <property type="entry name" value="His_kinase_dom"/>
</dbReference>
<dbReference type="PANTHER" id="PTHR43711">
    <property type="entry name" value="TWO-COMPONENT HISTIDINE KINASE"/>
    <property type="match status" value="1"/>
</dbReference>
<dbReference type="EMBL" id="JAHESD010000002">
    <property type="protein sequence ID" value="MBT1701907.1"/>
    <property type="molecule type" value="Genomic_DNA"/>
</dbReference>
<dbReference type="InterPro" id="IPR003594">
    <property type="entry name" value="HATPase_dom"/>
</dbReference>
<dbReference type="EC" id="2.7.13.3" evidence="4"/>
<dbReference type="SMART" id="SM00387">
    <property type="entry name" value="HATPase_c"/>
    <property type="match status" value="1"/>
</dbReference>
<keyword evidence="8 15" id="KW-0418">Kinase</keyword>
<dbReference type="Pfam" id="PF02518">
    <property type="entry name" value="HATPase_c"/>
    <property type="match status" value="1"/>
</dbReference>
<evidence type="ECO:0000256" key="10">
    <source>
        <dbReference type="ARBA" id="ARBA00023012"/>
    </source>
</evidence>
<feature type="transmembrane region" description="Helical" evidence="13">
    <location>
        <begin position="191"/>
        <end position="218"/>
    </location>
</feature>
<dbReference type="RefSeq" id="WP_254151603.1">
    <property type="nucleotide sequence ID" value="NZ_JAHESD010000002.1"/>
</dbReference>
<feature type="transmembrane region" description="Helical" evidence="13">
    <location>
        <begin position="419"/>
        <end position="440"/>
    </location>
</feature>
<evidence type="ECO:0000256" key="12">
    <source>
        <dbReference type="SAM" id="Coils"/>
    </source>
</evidence>
<comment type="catalytic activity">
    <reaction evidence="1">
        <text>ATP + protein L-histidine = ADP + protein N-phospho-L-histidine.</text>
        <dbReference type="EC" id="2.7.13.3"/>
    </reaction>
</comment>
<keyword evidence="9 13" id="KW-1133">Transmembrane helix</keyword>
<feature type="transmembrane region" description="Helical" evidence="13">
    <location>
        <begin position="286"/>
        <end position="311"/>
    </location>
</feature>
<feature type="transmembrane region" description="Helical" evidence="13">
    <location>
        <begin position="390"/>
        <end position="407"/>
    </location>
</feature>
<organism evidence="15 16">
    <name type="scientific">Chryseosolibacter indicus</name>
    <dbReference type="NCBI Taxonomy" id="2782351"/>
    <lineage>
        <taxon>Bacteria</taxon>
        <taxon>Pseudomonadati</taxon>
        <taxon>Bacteroidota</taxon>
        <taxon>Cytophagia</taxon>
        <taxon>Cytophagales</taxon>
        <taxon>Chryseotaleaceae</taxon>
        <taxon>Chryseosolibacter</taxon>
    </lineage>
</organism>
<feature type="transmembrane region" description="Helical" evidence="13">
    <location>
        <begin position="69"/>
        <end position="92"/>
    </location>
</feature>
<evidence type="ECO:0000256" key="4">
    <source>
        <dbReference type="ARBA" id="ARBA00012438"/>
    </source>
</evidence>
<evidence type="ECO:0000256" key="5">
    <source>
        <dbReference type="ARBA" id="ARBA00022553"/>
    </source>
</evidence>
<dbReference type="SUPFAM" id="SSF47384">
    <property type="entry name" value="Homodimeric domain of signal transducing histidine kinase"/>
    <property type="match status" value="1"/>
</dbReference>
<dbReference type="InterPro" id="IPR038377">
    <property type="entry name" value="Na/Glc_symporter_sf"/>
</dbReference>
<dbReference type="Pfam" id="PF00512">
    <property type="entry name" value="HisKA"/>
    <property type="match status" value="1"/>
</dbReference>
<evidence type="ECO:0000256" key="8">
    <source>
        <dbReference type="ARBA" id="ARBA00022777"/>
    </source>
</evidence>
<dbReference type="InterPro" id="IPR036890">
    <property type="entry name" value="HATPase_C_sf"/>
</dbReference>
<dbReference type="Gene3D" id="3.30.565.10">
    <property type="entry name" value="Histidine kinase-like ATPase, C-terminal domain"/>
    <property type="match status" value="1"/>
</dbReference>
<feature type="transmembrane region" description="Helical" evidence="13">
    <location>
        <begin position="113"/>
        <end position="133"/>
    </location>
</feature>
<accession>A0ABS5VKE2</accession>
<feature type="transmembrane region" description="Helical" evidence="13">
    <location>
        <begin position="6"/>
        <end position="26"/>
    </location>
</feature>
<name>A0ABS5VKE2_9BACT</name>
<evidence type="ECO:0000313" key="15">
    <source>
        <dbReference type="EMBL" id="MBT1701907.1"/>
    </source>
</evidence>